<comment type="caution">
    <text evidence="1">The sequence shown here is derived from an EMBL/GenBank/DDBJ whole genome shotgun (WGS) entry which is preliminary data.</text>
</comment>
<name>A0ACC6FU79_9HELI</name>
<accession>A0ACC6FU79</accession>
<evidence type="ECO:0000313" key="1">
    <source>
        <dbReference type="EMBL" id="MDL0082839.1"/>
    </source>
</evidence>
<evidence type="ECO:0000313" key="2">
    <source>
        <dbReference type="Proteomes" id="UP001173802"/>
    </source>
</evidence>
<organism evidence="1 2">
    <name type="scientific">Helicobacter zhangjianzhongii</name>
    <dbReference type="NCBI Taxonomy" id="2974574"/>
    <lineage>
        <taxon>Bacteria</taxon>
        <taxon>Pseudomonadati</taxon>
        <taxon>Campylobacterota</taxon>
        <taxon>Epsilonproteobacteria</taxon>
        <taxon>Campylobacterales</taxon>
        <taxon>Helicobacteraceae</taxon>
        <taxon>Helicobacter</taxon>
    </lineage>
</organism>
<keyword evidence="2" id="KW-1185">Reference proteome</keyword>
<dbReference type="EMBL" id="JANURN010000009">
    <property type="protein sequence ID" value="MDL0082839.1"/>
    <property type="molecule type" value="Genomic_DNA"/>
</dbReference>
<dbReference type="Proteomes" id="UP001173802">
    <property type="component" value="Unassembled WGS sequence"/>
</dbReference>
<reference evidence="1 2" key="1">
    <citation type="journal article" date="2023" name="Microorganisms">
        <title>Isolation and Genomic Characteristics of Cat-Borne Campylobacter felis sp. nov. and Sheep-Borne Campylobacter ovis sp. nov.</title>
        <authorList>
            <person name="Wang H."/>
            <person name="Li Y."/>
            <person name="Gu Y."/>
            <person name="Zhou G."/>
            <person name="Chen X."/>
            <person name="Zhang X."/>
            <person name="Shao Z."/>
            <person name="Zhang J."/>
            <person name="Zhang M."/>
        </authorList>
    </citation>
    <scope>NUCLEOTIDE SEQUENCE [LARGE SCALE GENOMIC DNA]</scope>
    <source>
        <strain evidence="1 2">XJK30-2</strain>
    </source>
</reference>
<gene>
    <name evidence="1" type="ORF">NYG90_09185</name>
</gene>
<proteinExistence type="predicted"/>
<sequence length="261" mass="29035">MKQGDFTQVAAHYHNRPAYSTMLLQKLIACINDEHKPLQALQVAEVGAGTGKLTALLGDMGLSVRAVEPNDAMREKGIEHTRDQANIKWHKGSGEQTGLESNSADWVIMASSFHWTDPAKSLPEFARVLKTGGGGANGYFTAIWNPRNIIEGSLFDEIEKEIKHIVPELARVSSGSQNVKKWEEILVSTGDFTDCFFMECDYVETMDKARYMGAWHSVNDIQAQAGADRWGKIIAMIESKIAHLSVIEVPYKIRAWSVRKA</sequence>
<protein>
    <submittedName>
        <fullName evidence="1">Class I SAM-dependent methyltransferase</fullName>
    </submittedName>
</protein>
<keyword evidence="1" id="KW-0808">Transferase</keyword>
<keyword evidence="1" id="KW-0489">Methyltransferase</keyword>